<dbReference type="KEGG" id="dma:DMR_36270"/>
<sequence>MNKTKIDWTDCTWNPTTGCTKISAGCANCYAELMAKRCKLMGLKKYRNGFDLTLHPDMLDKKLSYREPKMIFVNSMSDMFHKEIPLEFIDEVFTYMRRAPQHIFQVLTKRGDRLEELSPYLFWHDNIWMGLTVENEQALSRIDNLRTTPAIVRFVSIEPLLGPLPALNFEGINWVIVGGESGPKARPMDLDWVRPIRDKCIEMNIPFFFKQKGGFRKQEGYNILDGQVWHQFPPNHIK</sequence>
<dbReference type="Pfam" id="PF07505">
    <property type="entry name" value="DUF5131"/>
    <property type="match status" value="1"/>
</dbReference>
<dbReference type="STRING" id="573370.DMR_36270"/>
<dbReference type="InterPro" id="IPR011101">
    <property type="entry name" value="DUF5131"/>
</dbReference>
<evidence type="ECO:0008006" key="3">
    <source>
        <dbReference type="Google" id="ProtNLM"/>
    </source>
</evidence>
<evidence type="ECO:0000313" key="2">
    <source>
        <dbReference type="Proteomes" id="UP000009071"/>
    </source>
</evidence>
<gene>
    <name evidence="1" type="ordered locus">DMR_36270</name>
</gene>
<dbReference type="RefSeq" id="WP_015862260.1">
    <property type="nucleotide sequence ID" value="NC_012796.1"/>
</dbReference>
<dbReference type="AlphaFoldDB" id="C4XLH9"/>
<dbReference type="EMBL" id="AP010904">
    <property type="protein sequence ID" value="BAH77118.1"/>
    <property type="molecule type" value="Genomic_DNA"/>
</dbReference>
<organism evidence="1 2">
    <name type="scientific">Solidesulfovibrio magneticus (strain ATCC 700980 / DSM 13731 / RS-1)</name>
    <name type="common">Desulfovibrio magneticus</name>
    <dbReference type="NCBI Taxonomy" id="573370"/>
    <lineage>
        <taxon>Bacteria</taxon>
        <taxon>Pseudomonadati</taxon>
        <taxon>Thermodesulfobacteriota</taxon>
        <taxon>Desulfovibrionia</taxon>
        <taxon>Desulfovibrionales</taxon>
        <taxon>Desulfovibrionaceae</taxon>
        <taxon>Solidesulfovibrio</taxon>
    </lineage>
</organism>
<evidence type="ECO:0000313" key="1">
    <source>
        <dbReference type="EMBL" id="BAH77118.1"/>
    </source>
</evidence>
<accession>C4XLH9</accession>
<proteinExistence type="predicted"/>
<dbReference type="Proteomes" id="UP000009071">
    <property type="component" value="Chromosome"/>
</dbReference>
<keyword evidence="2" id="KW-1185">Reference proteome</keyword>
<dbReference type="OrthoDB" id="9787478at2"/>
<reference evidence="1 2" key="1">
    <citation type="journal article" date="2009" name="Genome Res.">
        <title>Whole genome sequence of Desulfovibrio magneticus strain RS-1 revealed common gene clusters in magnetotactic bacteria.</title>
        <authorList>
            <person name="Nakazawa H."/>
            <person name="Arakaki A."/>
            <person name="Narita-Yamada S."/>
            <person name="Yashiro I."/>
            <person name="Jinno K."/>
            <person name="Aoki N."/>
            <person name="Tsuruyama A."/>
            <person name="Okamura Y."/>
            <person name="Tanikawa S."/>
            <person name="Fujita N."/>
            <person name="Takeyama H."/>
            <person name="Matsunaga T."/>
        </authorList>
    </citation>
    <scope>NUCLEOTIDE SEQUENCE [LARGE SCALE GENOMIC DNA]</scope>
    <source>
        <strain evidence="2">ATCC 700980 / DSM 13731 / RS-1</strain>
    </source>
</reference>
<dbReference type="HOGENOM" id="CLU_054184_0_1_7"/>
<name>C4XLH9_SOLM1</name>
<dbReference type="eggNOG" id="COG4422">
    <property type="taxonomic scope" value="Bacteria"/>
</dbReference>
<protein>
    <recommendedName>
        <fullName evidence="3">Bacteriophage protein gp37</fullName>
    </recommendedName>
</protein>